<reference evidence="8" key="1">
    <citation type="submission" date="2022-03" db="EMBL/GenBank/DDBJ databases">
        <title>First case of bacteraemia caused by Dielma fastidiosa in a patient hospitalised with diverticulitis.</title>
        <authorList>
            <person name="Forman-Ankjaer B."/>
            <person name="Hvid-Jensen F."/>
            <person name="Kobel C.M."/>
            <person name="Greve T."/>
        </authorList>
    </citation>
    <scope>NUCLEOTIDE SEQUENCE</scope>
    <source>
        <strain evidence="8">AUH_DF_2021</strain>
    </source>
</reference>
<sequence length="300" mass="33581">MIDIIEREGIYLWYYFELQLRFIFNYWIIGMALGSFVSVFLKDWIHHAFLSLGQYQLGIFGIIAASILGILSPLCMYGTIPIAASFYKSGIKEDWLAAFMMSSILLNPQLIMYSVALGWKNLMIRIVSCFICGILAGLLLRIFYKNHMFFNFSHFNEPISHDTDANLSIRYLKNFGRNIKATGLYFLIGIALSVLFQRYVSPDLMITMFGGNKAWGVLMGAAVGVPLYACGGGTIPLLQGWLSEGMSIGSAAAFMLTGPSTKITNLGAMKIILGTRHFIYYLIFVILYALLIGLIVNMII</sequence>
<evidence type="ECO:0000256" key="7">
    <source>
        <dbReference type="SAM" id="Phobius"/>
    </source>
</evidence>
<evidence type="ECO:0000256" key="1">
    <source>
        <dbReference type="ARBA" id="ARBA00004651"/>
    </source>
</evidence>
<keyword evidence="3" id="KW-1003">Cell membrane</keyword>
<keyword evidence="4 7" id="KW-0812">Transmembrane</keyword>
<evidence type="ECO:0000256" key="5">
    <source>
        <dbReference type="ARBA" id="ARBA00022989"/>
    </source>
</evidence>
<evidence type="ECO:0000256" key="3">
    <source>
        <dbReference type="ARBA" id="ARBA00022475"/>
    </source>
</evidence>
<evidence type="ECO:0000313" key="9">
    <source>
        <dbReference type="Proteomes" id="UP001276902"/>
    </source>
</evidence>
<protein>
    <submittedName>
        <fullName evidence="8">Permease</fullName>
    </submittedName>
</protein>
<dbReference type="EMBL" id="JALDAW010000011">
    <property type="protein sequence ID" value="MDY5167568.1"/>
    <property type="molecule type" value="Genomic_DNA"/>
</dbReference>
<dbReference type="Proteomes" id="UP001276902">
    <property type="component" value="Unassembled WGS sequence"/>
</dbReference>
<dbReference type="RefSeq" id="WP_320883259.1">
    <property type="nucleotide sequence ID" value="NZ_BAABZA010000001.1"/>
</dbReference>
<evidence type="ECO:0000256" key="2">
    <source>
        <dbReference type="ARBA" id="ARBA00006386"/>
    </source>
</evidence>
<feature type="transmembrane region" description="Helical" evidence="7">
    <location>
        <begin position="278"/>
        <end position="299"/>
    </location>
</feature>
<evidence type="ECO:0000256" key="4">
    <source>
        <dbReference type="ARBA" id="ARBA00022692"/>
    </source>
</evidence>
<feature type="transmembrane region" description="Helical" evidence="7">
    <location>
        <begin position="12"/>
        <end position="37"/>
    </location>
</feature>
<dbReference type="AlphaFoldDB" id="A0AB35UI61"/>
<name>A0AB35UI61_9FIRM</name>
<gene>
    <name evidence="8" type="ORF">MQE39_05455</name>
</gene>
<feature type="transmembrane region" description="Helical" evidence="7">
    <location>
        <begin position="215"/>
        <end position="238"/>
    </location>
</feature>
<dbReference type="GO" id="GO:0005886">
    <property type="term" value="C:plasma membrane"/>
    <property type="evidence" value="ECO:0007669"/>
    <property type="project" value="UniProtKB-SubCell"/>
</dbReference>
<feature type="transmembrane region" description="Helical" evidence="7">
    <location>
        <begin position="182"/>
        <end position="200"/>
    </location>
</feature>
<keyword evidence="6 7" id="KW-0472">Membrane</keyword>
<dbReference type="PANTHER" id="PTHR34184:SF4">
    <property type="entry name" value="UPF0718 PROTEIN YCGR"/>
    <property type="match status" value="1"/>
</dbReference>
<evidence type="ECO:0000313" key="8">
    <source>
        <dbReference type="EMBL" id="MDY5167568.1"/>
    </source>
</evidence>
<feature type="transmembrane region" description="Helical" evidence="7">
    <location>
        <begin position="122"/>
        <end position="144"/>
    </location>
</feature>
<accession>A0AB35UI61</accession>
<comment type="similarity">
    <text evidence="2">Belongs to the UPF0718 family.</text>
</comment>
<proteinExistence type="inferred from homology"/>
<dbReference type="InterPro" id="IPR052923">
    <property type="entry name" value="UPF0718"/>
</dbReference>
<comment type="caution">
    <text evidence="8">The sequence shown here is derived from an EMBL/GenBank/DDBJ whole genome shotgun (WGS) entry which is preliminary data.</text>
</comment>
<feature type="transmembrane region" description="Helical" evidence="7">
    <location>
        <begin position="57"/>
        <end position="83"/>
    </location>
</feature>
<dbReference type="InterPro" id="IPR005524">
    <property type="entry name" value="DUF318"/>
</dbReference>
<evidence type="ECO:0000256" key="6">
    <source>
        <dbReference type="ARBA" id="ARBA00023136"/>
    </source>
</evidence>
<organism evidence="8 9">
    <name type="scientific">Dielma fastidiosa</name>
    <dbReference type="NCBI Taxonomy" id="1034346"/>
    <lineage>
        <taxon>Bacteria</taxon>
        <taxon>Bacillati</taxon>
        <taxon>Bacillota</taxon>
        <taxon>Erysipelotrichia</taxon>
        <taxon>Erysipelotrichales</taxon>
        <taxon>Erysipelotrichaceae</taxon>
        <taxon>Dielma</taxon>
    </lineage>
</organism>
<comment type="subcellular location">
    <subcellularLocation>
        <location evidence="1">Cell membrane</location>
        <topology evidence="1">Multi-pass membrane protein</topology>
    </subcellularLocation>
</comment>
<dbReference type="Pfam" id="PF03773">
    <property type="entry name" value="ArsP_1"/>
    <property type="match status" value="1"/>
</dbReference>
<feature type="transmembrane region" description="Helical" evidence="7">
    <location>
        <begin position="95"/>
        <end position="116"/>
    </location>
</feature>
<dbReference type="PANTHER" id="PTHR34184">
    <property type="entry name" value="UPF0718 PROTEIN YCGR"/>
    <property type="match status" value="1"/>
</dbReference>
<keyword evidence="5 7" id="KW-1133">Transmembrane helix</keyword>